<keyword evidence="1" id="KW-0472">Membrane</keyword>
<gene>
    <name evidence="4" type="ORF">HannXRQ_Chr09g0246711</name>
    <name evidence="3" type="ORF">HanXRQr2_Chr04g0158491</name>
    <name evidence="2" type="ORF">HanXRQr2_Chr07g0282251</name>
</gene>
<dbReference type="Proteomes" id="UP000215914">
    <property type="component" value="Chromosome 9"/>
</dbReference>
<dbReference type="Gramene" id="mRNA:HanXRQr2_Chr04g0158491">
    <property type="protein sequence ID" value="mRNA:HanXRQr2_Chr04g0158491"/>
    <property type="gene ID" value="HanXRQr2_Chr04g0158491"/>
</dbReference>
<evidence type="ECO:0000313" key="5">
    <source>
        <dbReference type="Proteomes" id="UP000215914"/>
    </source>
</evidence>
<name>A0A251TSU8_HELAN</name>
<dbReference type="Gramene" id="mRNA:HanXRQr2_Chr07g0282251">
    <property type="protein sequence ID" value="mRNA:HanXRQr2_Chr07g0282251"/>
    <property type="gene ID" value="HanXRQr2_Chr07g0282251"/>
</dbReference>
<organism evidence="4 5">
    <name type="scientific">Helianthus annuus</name>
    <name type="common">Common sunflower</name>
    <dbReference type="NCBI Taxonomy" id="4232"/>
    <lineage>
        <taxon>Eukaryota</taxon>
        <taxon>Viridiplantae</taxon>
        <taxon>Streptophyta</taxon>
        <taxon>Embryophyta</taxon>
        <taxon>Tracheophyta</taxon>
        <taxon>Spermatophyta</taxon>
        <taxon>Magnoliopsida</taxon>
        <taxon>eudicotyledons</taxon>
        <taxon>Gunneridae</taxon>
        <taxon>Pentapetalae</taxon>
        <taxon>asterids</taxon>
        <taxon>campanulids</taxon>
        <taxon>Asterales</taxon>
        <taxon>Asteraceae</taxon>
        <taxon>Asteroideae</taxon>
        <taxon>Heliantheae alliance</taxon>
        <taxon>Heliantheae</taxon>
        <taxon>Helianthus</taxon>
    </lineage>
</organism>
<sequence length="67" mass="8019">MFLQSVLLPSFYVIHRSQAEHHLRWGIIIVLFSMSMTKYVCCFFRIRTRLSCSIALHQKKRGFQMLL</sequence>
<evidence type="ECO:0000256" key="1">
    <source>
        <dbReference type="SAM" id="Phobius"/>
    </source>
</evidence>
<reference evidence="2 5" key="1">
    <citation type="journal article" date="2017" name="Nature">
        <title>The sunflower genome provides insights into oil metabolism, flowering and Asterid evolution.</title>
        <authorList>
            <person name="Badouin H."/>
            <person name="Gouzy J."/>
            <person name="Grassa C.J."/>
            <person name="Murat F."/>
            <person name="Staton S.E."/>
            <person name="Cottret L."/>
            <person name="Lelandais-Briere C."/>
            <person name="Owens G.L."/>
            <person name="Carrere S."/>
            <person name="Mayjonade B."/>
            <person name="Legrand L."/>
            <person name="Gill N."/>
            <person name="Kane N.C."/>
            <person name="Bowers J.E."/>
            <person name="Hubner S."/>
            <person name="Bellec A."/>
            <person name="Berard A."/>
            <person name="Berges H."/>
            <person name="Blanchet N."/>
            <person name="Boniface M.C."/>
            <person name="Brunel D."/>
            <person name="Catrice O."/>
            <person name="Chaidir N."/>
            <person name="Claudel C."/>
            <person name="Donnadieu C."/>
            <person name="Faraut T."/>
            <person name="Fievet G."/>
            <person name="Helmstetter N."/>
            <person name="King M."/>
            <person name="Knapp S.J."/>
            <person name="Lai Z."/>
            <person name="Le Paslier M.C."/>
            <person name="Lippi Y."/>
            <person name="Lorenzon L."/>
            <person name="Mandel J.R."/>
            <person name="Marage G."/>
            <person name="Marchand G."/>
            <person name="Marquand E."/>
            <person name="Bret-Mestries E."/>
            <person name="Morien E."/>
            <person name="Nambeesan S."/>
            <person name="Nguyen T."/>
            <person name="Pegot-Espagnet P."/>
            <person name="Pouilly N."/>
            <person name="Raftis F."/>
            <person name="Sallet E."/>
            <person name="Schiex T."/>
            <person name="Thomas J."/>
            <person name="Vandecasteele C."/>
            <person name="Vares D."/>
            <person name="Vear F."/>
            <person name="Vautrin S."/>
            <person name="Crespi M."/>
            <person name="Mangin B."/>
            <person name="Burke J.M."/>
            <person name="Salse J."/>
            <person name="Munos S."/>
            <person name="Vincourt P."/>
            <person name="Rieseberg L.H."/>
            <person name="Langlade N.B."/>
        </authorList>
    </citation>
    <scope>NUCLEOTIDE SEQUENCE [LARGE SCALE GENOMIC DNA]</scope>
    <source>
        <strain evidence="5">cv. SF193</strain>
        <tissue evidence="2">Leaves</tissue>
    </source>
</reference>
<keyword evidence="1" id="KW-1133">Transmembrane helix</keyword>
<evidence type="ECO:0000313" key="2">
    <source>
        <dbReference type="EMBL" id="KAF5797574.1"/>
    </source>
</evidence>
<dbReference type="EMBL" id="MNCJ02000319">
    <property type="protein sequence ID" value="KAF5809553.1"/>
    <property type="molecule type" value="Genomic_DNA"/>
</dbReference>
<feature type="transmembrane region" description="Helical" evidence="1">
    <location>
        <begin position="25"/>
        <end position="46"/>
    </location>
</feature>
<evidence type="ECO:0000313" key="4">
    <source>
        <dbReference type="EMBL" id="OTG14198.1"/>
    </source>
</evidence>
<dbReference type="EMBL" id="MNCJ02000322">
    <property type="protein sequence ID" value="KAF5797574.1"/>
    <property type="molecule type" value="Genomic_DNA"/>
</dbReference>
<dbReference type="AlphaFoldDB" id="A0A251TSU8"/>
<dbReference type="InParanoid" id="A0A251TSU8"/>
<proteinExistence type="predicted"/>
<keyword evidence="5" id="KW-1185">Reference proteome</keyword>
<reference evidence="2" key="3">
    <citation type="submission" date="2020-06" db="EMBL/GenBank/DDBJ databases">
        <title>Helianthus annuus Genome sequencing and assembly Release 2.</title>
        <authorList>
            <person name="Gouzy J."/>
            <person name="Langlade N."/>
            <person name="Munos S."/>
        </authorList>
    </citation>
    <scope>NUCLEOTIDE SEQUENCE</scope>
    <source>
        <tissue evidence="2">Leaves</tissue>
    </source>
</reference>
<reference evidence="4" key="2">
    <citation type="submission" date="2017-02" db="EMBL/GenBank/DDBJ databases">
        <title>Sunflower complete genome.</title>
        <authorList>
            <person name="Langlade N."/>
            <person name="Munos S."/>
        </authorList>
    </citation>
    <scope>NUCLEOTIDE SEQUENCE [LARGE SCALE GENOMIC DNA]</scope>
    <source>
        <tissue evidence="4">Leaves</tissue>
    </source>
</reference>
<accession>A0A251TSU8</accession>
<evidence type="ECO:0000313" key="3">
    <source>
        <dbReference type="EMBL" id="KAF5809553.1"/>
    </source>
</evidence>
<dbReference type="EMBL" id="CM007898">
    <property type="protein sequence ID" value="OTG14198.1"/>
    <property type="molecule type" value="Genomic_DNA"/>
</dbReference>
<keyword evidence="1" id="KW-0812">Transmembrane</keyword>
<protein>
    <submittedName>
        <fullName evidence="4">Uncharacterized protein</fullName>
    </submittedName>
</protein>